<feature type="compositionally biased region" description="Acidic residues" evidence="1">
    <location>
        <begin position="579"/>
        <end position="597"/>
    </location>
</feature>
<organism evidence="2">
    <name type="scientific">Cuerna arida</name>
    <dbReference type="NCBI Taxonomy" id="1464854"/>
    <lineage>
        <taxon>Eukaryota</taxon>
        <taxon>Metazoa</taxon>
        <taxon>Ecdysozoa</taxon>
        <taxon>Arthropoda</taxon>
        <taxon>Hexapoda</taxon>
        <taxon>Insecta</taxon>
        <taxon>Pterygota</taxon>
        <taxon>Neoptera</taxon>
        <taxon>Paraneoptera</taxon>
        <taxon>Hemiptera</taxon>
        <taxon>Auchenorrhyncha</taxon>
        <taxon>Membracoidea</taxon>
        <taxon>Cicadellidae</taxon>
        <taxon>Cicadellinae</taxon>
        <taxon>Proconiini</taxon>
        <taxon>Cuerna</taxon>
    </lineage>
</organism>
<gene>
    <name evidence="2" type="ORF">g.18334</name>
</gene>
<proteinExistence type="predicted"/>
<feature type="compositionally biased region" description="Polar residues" evidence="1">
    <location>
        <begin position="331"/>
        <end position="361"/>
    </location>
</feature>
<feature type="region of interest" description="Disordered" evidence="1">
    <location>
        <begin position="577"/>
        <end position="630"/>
    </location>
</feature>
<accession>A0A1B6H1I4</accession>
<evidence type="ECO:0000313" key="2">
    <source>
        <dbReference type="EMBL" id="JAS68543.1"/>
    </source>
</evidence>
<feature type="region of interest" description="Disordered" evidence="1">
    <location>
        <begin position="202"/>
        <end position="224"/>
    </location>
</feature>
<evidence type="ECO:0000256" key="1">
    <source>
        <dbReference type="SAM" id="MobiDB-lite"/>
    </source>
</evidence>
<dbReference type="EMBL" id="GECZ01001226">
    <property type="protein sequence ID" value="JAS68543.1"/>
    <property type="molecule type" value="Transcribed_RNA"/>
</dbReference>
<protein>
    <submittedName>
        <fullName evidence="2">Uncharacterized protein</fullName>
    </submittedName>
</protein>
<feature type="compositionally biased region" description="Basic residues" evidence="1">
    <location>
        <begin position="1"/>
        <end position="13"/>
    </location>
</feature>
<feature type="region of interest" description="Disordered" evidence="1">
    <location>
        <begin position="1"/>
        <end position="26"/>
    </location>
</feature>
<name>A0A1B6H1I4_9HEMI</name>
<reference evidence="2" key="1">
    <citation type="submission" date="2015-11" db="EMBL/GenBank/DDBJ databases">
        <title>De novo transcriptome assembly of four potential Pierce s Disease insect vectors from Arizona vineyards.</title>
        <authorList>
            <person name="Tassone E.E."/>
        </authorList>
    </citation>
    <scope>NUCLEOTIDE SEQUENCE</scope>
</reference>
<sequence>MTRATRSSKRKQGKSSQEIIPEDFKQISPSILSQSTAKQTLLQKTCSTVMKENISPKEPTRRPLKPMPVYRKEVYSPVRKSGRHQKSSPSVQDEVLKNISERNVLCDKTNSLKTRGKVINKKNIEIIQTIENKKNTVYKIISVPDPNLSNSIQENFPDKNNICKGTHIPIYKNKGLLEIGSESKTSPANKNEGVYEFEVDENEEPVQKKKRKKRVNPRKPKIGPKALTINNIKYSSTESLVSLPEKPIAQKKKPTKGATNNLKRCSSVVTLNDNEDTCYSIKSFMSHPPSLVSRENTNFKSKHQLSILQETQSEQCTSPVNMDFTNEHPPDNNSDSPTPLNISANSKTNNNPSTSVLSNFSPNPRCYVSKTSNKTNSNLSNPSGACQKSANDTLPLQLSSCSANVSVTSTCNFLSSTPCKRTSLVVKNNSVFDDSCDLPHGIGLRPSTGFIKDASAYVNASVDHCFGFDEPEELEEPLVSPIKGNIDLVPRKPVKILSWKTEPNHVDIPKPSTQEVIEMLKASIPKAATKQTSDVFDTSTQQCSSPTLTDEHIEVAVSFRKPPRRSYERQRRIRRYSDHEEEDYESEKENNAIEEEKENVPKVVKKCYKKKGNTTKTTKPKVTKAKQRAAKEEEELERLAAQMNAQFQQIEKVNLVVE</sequence>
<feature type="compositionally biased region" description="Polar residues" evidence="1">
    <location>
        <begin position="310"/>
        <end position="324"/>
    </location>
</feature>
<feature type="compositionally biased region" description="Basic residues" evidence="1">
    <location>
        <begin position="208"/>
        <end position="222"/>
    </location>
</feature>
<feature type="region of interest" description="Disordered" evidence="1">
    <location>
        <begin position="310"/>
        <end position="361"/>
    </location>
</feature>
<dbReference type="AlphaFoldDB" id="A0A1B6H1I4"/>
<feature type="compositionally biased region" description="Basic residues" evidence="1">
    <location>
        <begin position="603"/>
        <end position="628"/>
    </location>
</feature>